<keyword evidence="1" id="KW-0812">Transmembrane</keyword>
<protein>
    <submittedName>
        <fullName evidence="2">Uncharacterized protein</fullName>
    </submittedName>
</protein>
<reference evidence="2 3" key="1">
    <citation type="submission" date="2017-03" db="EMBL/GenBank/DDBJ databases">
        <title>Lifting the veil on microbial sulfur biogeochemistry in mining wastewaters.</title>
        <authorList>
            <person name="Kantor R.S."/>
            <person name="Colenbrander Nelson T."/>
            <person name="Marshall S."/>
            <person name="Bennett D."/>
            <person name="Apte S."/>
            <person name="Camacho D."/>
            <person name="Thomas B.C."/>
            <person name="Warren L.A."/>
            <person name="Banfield J.F."/>
        </authorList>
    </citation>
    <scope>NUCLEOTIDE SEQUENCE [LARGE SCALE GENOMIC DNA]</scope>
    <source>
        <strain evidence="2">32-67-7</strain>
    </source>
</reference>
<name>A0A258CY95_CAUVI</name>
<sequence length="68" mass="7103">MLSVNRALDQRPESPSLVVVTTILQLGLVVMVWLLALVPAALAALTLLLVKAACGAFRPSKVKGPIAP</sequence>
<feature type="transmembrane region" description="Helical" evidence="1">
    <location>
        <begin position="23"/>
        <end position="50"/>
    </location>
</feature>
<dbReference type="EMBL" id="NCDQ01000310">
    <property type="protein sequence ID" value="OYX00469.1"/>
    <property type="molecule type" value="Genomic_DNA"/>
</dbReference>
<dbReference type="AlphaFoldDB" id="A0A258CY95"/>
<keyword evidence="1" id="KW-1133">Transmembrane helix</keyword>
<organism evidence="2 3">
    <name type="scientific">Caulobacter vibrioides</name>
    <name type="common">Caulobacter crescentus</name>
    <dbReference type="NCBI Taxonomy" id="155892"/>
    <lineage>
        <taxon>Bacteria</taxon>
        <taxon>Pseudomonadati</taxon>
        <taxon>Pseudomonadota</taxon>
        <taxon>Alphaproteobacteria</taxon>
        <taxon>Caulobacterales</taxon>
        <taxon>Caulobacteraceae</taxon>
        <taxon>Caulobacter</taxon>
    </lineage>
</organism>
<comment type="caution">
    <text evidence="2">The sequence shown here is derived from an EMBL/GenBank/DDBJ whole genome shotgun (WGS) entry which is preliminary data.</text>
</comment>
<dbReference type="Proteomes" id="UP000215616">
    <property type="component" value="Unassembled WGS sequence"/>
</dbReference>
<accession>A0A258CY95</accession>
<keyword evidence="1" id="KW-0472">Membrane</keyword>
<evidence type="ECO:0000313" key="2">
    <source>
        <dbReference type="EMBL" id="OYX00469.1"/>
    </source>
</evidence>
<gene>
    <name evidence="2" type="ORF">B7Z12_16030</name>
</gene>
<evidence type="ECO:0000313" key="3">
    <source>
        <dbReference type="Proteomes" id="UP000215616"/>
    </source>
</evidence>
<proteinExistence type="predicted"/>
<evidence type="ECO:0000256" key="1">
    <source>
        <dbReference type="SAM" id="Phobius"/>
    </source>
</evidence>